<name>A0A2S6HDP0_9GAMM</name>
<protein>
    <submittedName>
        <fullName evidence="1">Uncharacterized protein</fullName>
    </submittedName>
</protein>
<dbReference type="AlphaFoldDB" id="A0A2S6HDP0"/>
<accession>A0A2S6HDP0</accession>
<reference evidence="1 2" key="1">
    <citation type="submission" date="2018-02" db="EMBL/GenBank/DDBJ databases">
        <title>Subsurface microbial communities from deep shales in Ohio and West Virginia, USA.</title>
        <authorList>
            <person name="Wrighton K."/>
        </authorList>
    </citation>
    <scope>NUCLEOTIDE SEQUENCE [LARGE SCALE GENOMIC DNA]</scope>
    <source>
        <strain evidence="1 2">OWC-DMM</strain>
    </source>
</reference>
<proteinExistence type="predicted"/>
<dbReference type="EMBL" id="PTIZ01000005">
    <property type="protein sequence ID" value="PPK75560.1"/>
    <property type="molecule type" value="Genomic_DNA"/>
</dbReference>
<gene>
    <name evidence="1" type="ORF">B0F87_10526</name>
</gene>
<comment type="caution">
    <text evidence="1">The sequence shown here is derived from an EMBL/GenBank/DDBJ whole genome shotgun (WGS) entry which is preliminary data.</text>
</comment>
<sequence length="76" mass="8597">MLCVHLYTYLEVGRNKLVRAAARTGVSGKLLTNSPETPPRAMRLDGLIPAYIRVRHSNVPNLRAVQAAFPRRAWER</sequence>
<evidence type="ECO:0000313" key="2">
    <source>
        <dbReference type="Proteomes" id="UP000240010"/>
    </source>
</evidence>
<organism evidence="1 2">
    <name type="scientific">Methylobacter tundripaludum</name>
    <dbReference type="NCBI Taxonomy" id="173365"/>
    <lineage>
        <taxon>Bacteria</taxon>
        <taxon>Pseudomonadati</taxon>
        <taxon>Pseudomonadota</taxon>
        <taxon>Gammaproteobacteria</taxon>
        <taxon>Methylococcales</taxon>
        <taxon>Methylococcaceae</taxon>
        <taxon>Methylobacter</taxon>
    </lineage>
</organism>
<dbReference type="Proteomes" id="UP000240010">
    <property type="component" value="Unassembled WGS sequence"/>
</dbReference>
<evidence type="ECO:0000313" key="1">
    <source>
        <dbReference type="EMBL" id="PPK75560.1"/>
    </source>
</evidence>